<dbReference type="InParanoid" id="A8PDS5"/>
<evidence type="ECO:0000259" key="2">
    <source>
        <dbReference type="Pfam" id="PF20152"/>
    </source>
</evidence>
<proteinExistence type="predicted"/>
<comment type="caution">
    <text evidence="3">The sequence shown here is derived from an EMBL/GenBank/DDBJ whole genome shotgun (WGS) entry which is preliminary data.</text>
</comment>
<feature type="transmembrane region" description="Helical" evidence="1">
    <location>
        <begin position="87"/>
        <end position="109"/>
    </location>
</feature>
<evidence type="ECO:0000313" key="3">
    <source>
        <dbReference type="EMBL" id="EAU81155.2"/>
    </source>
</evidence>
<dbReference type="HOGENOM" id="CLU_046025_5_4_1"/>
<keyword evidence="1" id="KW-0812">Transmembrane</keyword>
<keyword evidence="1" id="KW-1133">Transmembrane helix</keyword>
<name>A8PDS5_COPC7</name>
<evidence type="ECO:0000256" key="1">
    <source>
        <dbReference type="SAM" id="Phobius"/>
    </source>
</evidence>
<dbReference type="OMA" id="EVFFNGF"/>
<keyword evidence="4" id="KW-1185">Reference proteome</keyword>
<keyword evidence="1" id="KW-0472">Membrane</keyword>
<sequence length="332" mass="36814">MESTARPFVLDNTLGAAFVGMVVAATLHGVSCVQTLYYFTHQTDRWPTKLLVGSVMFFDTVHQALITHTVYTYVVTDWGNPRMLDNLVWSLLVEVLFNGLTALLVQSFLTMRVWKSNEQSELSSHRARGASREQPQITPSMINRSLKSLLVVAEFVCVLVFTAVSMRLETFTKLANLEILFSVNTGFLTSLCAVASLISITVAGHTFLYIAFFFCIGRLYTNSLLATLNARKMIRGSADGIHTTSENISLHKYGGGASRVSPSFVSPSRHHATNISIKIDTTKEFATDSDPDMEAMNEKSMRMSINDMPSLARNDTIPHHYTTEKEPGVVSI</sequence>
<feature type="transmembrane region" description="Helical" evidence="1">
    <location>
        <begin position="149"/>
        <end position="168"/>
    </location>
</feature>
<dbReference type="PANTHER" id="PTHR40465:SF1">
    <property type="entry name" value="DUF6534 DOMAIN-CONTAINING PROTEIN"/>
    <property type="match status" value="1"/>
</dbReference>
<feature type="transmembrane region" description="Helical" evidence="1">
    <location>
        <begin position="51"/>
        <end position="75"/>
    </location>
</feature>
<dbReference type="GeneID" id="6017308"/>
<evidence type="ECO:0000313" key="4">
    <source>
        <dbReference type="Proteomes" id="UP000001861"/>
    </source>
</evidence>
<dbReference type="AlphaFoldDB" id="A8PDS5"/>
<dbReference type="PANTHER" id="PTHR40465">
    <property type="entry name" value="CHROMOSOME 1, WHOLE GENOME SHOTGUN SEQUENCE"/>
    <property type="match status" value="1"/>
</dbReference>
<dbReference type="Pfam" id="PF20152">
    <property type="entry name" value="DUF6534"/>
    <property type="match status" value="1"/>
</dbReference>
<protein>
    <recommendedName>
        <fullName evidence="2">DUF6534 domain-containing protein</fullName>
    </recommendedName>
</protein>
<feature type="domain" description="DUF6534" evidence="2">
    <location>
        <begin position="166"/>
        <end position="232"/>
    </location>
</feature>
<dbReference type="EMBL" id="AACS02000007">
    <property type="protein sequence ID" value="EAU81155.2"/>
    <property type="molecule type" value="Genomic_DNA"/>
</dbReference>
<dbReference type="OrthoDB" id="3263055at2759"/>
<accession>A8PDS5</accession>
<dbReference type="InterPro" id="IPR045339">
    <property type="entry name" value="DUF6534"/>
</dbReference>
<feature type="transmembrane region" description="Helical" evidence="1">
    <location>
        <begin position="16"/>
        <end position="39"/>
    </location>
</feature>
<dbReference type="eggNOG" id="ENOG502SKAZ">
    <property type="taxonomic scope" value="Eukaryota"/>
</dbReference>
<gene>
    <name evidence="3" type="ORF">CC1G_10442</name>
</gene>
<dbReference type="RefSeq" id="XP_001840656.2">
    <property type="nucleotide sequence ID" value="XM_001840604.2"/>
</dbReference>
<dbReference type="KEGG" id="cci:CC1G_10442"/>
<dbReference type="VEuPathDB" id="FungiDB:CC1G_10442"/>
<dbReference type="Proteomes" id="UP000001861">
    <property type="component" value="Unassembled WGS sequence"/>
</dbReference>
<organism evidence="3 4">
    <name type="scientific">Coprinopsis cinerea (strain Okayama-7 / 130 / ATCC MYA-4618 / FGSC 9003)</name>
    <name type="common">Inky cap fungus</name>
    <name type="synonym">Hormographiella aspergillata</name>
    <dbReference type="NCBI Taxonomy" id="240176"/>
    <lineage>
        <taxon>Eukaryota</taxon>
        <taxon>Fungi</taxon>
        <taxon>Dikarya</taxon>
        <taxon>Basidiomycota</taxon>
        <taxon>Agaricomycotina</taxon>
        <taxon>Agaricomycetes</taxon>
        <taxon>Agaricomycetidae</taxon>
        <taxon>Agaricales</taxon>
        <taxon>Agaricineae</taxon>
        <taxon>Psathyrellaceae</taxon>
        <taxon>Coprinopsis</taxon>
    </lineage>
</organism>
<feature type="transmembrane region" description="Helical" evidence="1">
    <location>
        <begin position="188"/>
        <end position="216"/>
    </location>
</feature>
<reference evidence="3 4" key="1">
    <citation type="journal article" date="2010" name="Proc. Natl. Acad. Sci. U.S.A.">
        <title>Insights into evolution of multicellular fungi from the assembled chromosomes of the mushroom Coprinopsis cinerea (Coprinus cinereus).</title>
        <authorList>
            <person name="Stajich J.E."/>
            <person name="Wilke S.K."/>
            <person name="Ahren D."/>
            <person name="Au C.H."/>
            <person name="Birren B.W."/>
            <person name="Borodovsky M."/>
            <person name="Burns C."/>
            <person name="Canback B."/>
            <person name="Casselton L.A."/>
            <person name="Cheng C.K."/>
            <person name="Deng J."/>
            <person name="Dietrich F.S."/>
            <person name="Fargo D.C."/>
            <person name="Farman M.L."/>
            <person name="Gathman A.C."/>
            <person name="Goldberg J."/>
            <person name="Guigo R."/>
            <person name="Hoegger P.J."/>
            <person name="Hooker J.B."/>
            <person name="Huggins A."/>
            <person name="James T.Y."/>
            <person name="Kamada T."/>
            <person name="Kilaru S."/>
            <person name="Kodira C."/>
            <person name="Kues U."/>
            <person name="Kupfer D."/>
            <person name="Kwan H.S."/>
            <person name="Lomsadze A."/>
            <person name="Li W."/>
            <person name="Lilly W.W."/>
            <person name="Ma L.J."/>
            <person name="Mackey A.J."/>
            <person name="Manning G."/>
            <person name="Martin F."/>
            <person name="Muraguchi H."/>
            <person name="Natvig D.O."/>
            <person name="Palmerini H."/>
            <person name="Ramesh M.A."/>
            <person name="Rehmeyer C.J."/>
            <person name="Roe B.A."/>
            <person name="Shenoy N."/>
            <person name="Stanke M."/>
            <person name="Ter-Hovhannisyan V."/>
            <person name="Tunlid A."/>
            <person name="Velagapudi R."/>
            <person name="Vision T.J."/>
            <person name="Zeng Q."/>
            <person name="Zolan M.E."/>
            <person name="Pukkila P.J."/>
        </authorList>
    </citation>
    <scope>NUCLEOTIDE SEQUENCE [LARGE SCALE GENOMIC DNA]</scope>
    <source>
        <strain evidence="4">Okayama-7 / 130 / ATCC MYA-4618 / FGSC 9003</strain>
    </source>
</reference>